<evidence type="ECO:0000256" key="1">
    <source>
        <dbReference type="SAM" id="MobiDB-lite"/>
    </source>
</evidence>
<name>A0AAV2YXM3_9STRA</name>
<gene>
    <name evidence="2" type="ORF">N0F65_006357</name>
</gene>
<reference evidence="2" key="1">
    <citation type="submission" date="2022-11" db="EMBL/GenBank/DDBJ databases">
        <authorList>
            <person name="Morgan W.R."/>
            <person name="Tartar A."/>
        </authorList>
    </citation>
    <scope>NUCLEOTIDE SEQUENCE</scope>
    <source>
        <strain evidence="2">ARSEF 373</strain>
    </source>
</reference>
<feature type="region of interest" description="Disordered" evidence="1">
    <location>
        <begin position="1"/>
        <end position="36"/>
    </location>
</feature>
<comment type="caution">
    <text evidence="2">The sequence shown here is derived from an EMBL/GenBank/DDBJ whole genome shotgun (WGS) entry which is preliminary data.</text>
</comment>
<dbReference type="Proteomes" id="UP001146120">
    <property type="component" value="Unassembled WGS sequence"/>
</dbReference>
<evidence type="ECO:0000313" key="3">
    <source>
        <dbReference type="Proteomes" id="UP001146120"/>
    </source>
</evidence>
<dbReference type="AlphaFoldDB" id="A0AAV2YXM3"/>
<protein>
    <submittedName>
        <fullName evidence="2">Uncharacterized protein</fullName>
    </submittedName>
</protein>
<keyword evidence="3" id="KW-1185">Reference proteome</keyword>
<sequence length="36" mass="4260">MWRSQRSSIEARRPSVTSLKTRRAPIVVHELEDRNP</sequence>
<evidence type="ECO:0000313" key="2">
    <source>
        <dbReference type="EMBL" id="DAZ97932.1"/>
    </source>
</evidence>
<accession>A0AAV2YXM3</accession>
<proteinExistence type="predicted"/>
<reference evidence="2" key="2">
    <citation type="journal article" date="2023" name="Microbiol Resour">
        <title>Decontamination and Annotation of the Draft Genome Sequence of the Oomycete Lagenidium giganteum ARSEF 373.</title>
        <authorList>
            <person name="Morgan W.R."/>
            <person name="Tartar A."/>
        </authorList>
    </citation>
    <scope>NUCLEOTIDE SEQUENCE</scope>
    <source>
        <strain evidence="2">ARSEF 373</strain>
    </source>
</reference>
<organism evidence="2 3">
    <name type="scientific">Lagenidium giganteum</name>
    <dbReference type="NCBI Taxonomy" id="4803"/>
    <lineage>
        <taxon>Eukaryota</taxon>
        <taxon>Sar</taxon>
        <taxon>Stramenopiles</taxon>
        <taxon>Oomycota</taxon>
        <taxon>Peronosporomycetes</taxon>
        <taxon>Pythiales</taxon>
        <taxon>Pythiaceae</taxon>
    </lineage>
</organism>
<dbReference type="EMBL" id="DAKRPA010000120">
    <property type="protein sequence ID" value="DAZ97932.1"/>
    <property type="molecule type" value="Genomic_DNA"/>
</dbReference>